<feature type="transmembrane region" description="Helical" evidence="8">
    <location>
        <begin position="224"/>
        <end position="247"/>
    </location>
</feature>
<dbReference type="RefSeq" id="WP_344581913.1">
    <property type="nucleotide sequence ID" value="NZ_BAAARK010000025.1"/>
</dbReference>
<feature type="transmembrane region" description="Helical" evidence="8">
    <location>
        <begin position="48"/>
        <end position="66"/>
    </location>
</feature>
<feature type="region of interest" description="Disordered" evidence="7">
    <location>
        <begin position="463"/>
        <end position="483"/>
    </location>
</feature>
<evidence type="ECO:0000256" key="8">
    <source>
        <dbReference type="SAM" id="Phobius"/>
    </source>
</evidence>
<dbReference type="SUPFAM" id="SSF103473">
    <property type="entry name" value="MFS general substrate transporter"/>
    <property type="match status" value="1"/>
</dbReference>
<feature type="transmembrane region" description="Helical" evidence="8">
    <location>
        <begin position="331"/>
        <end position="351"/>
    </location>
</feature>
<name>A0ABP6F1K7_9ACTN</name>
<dbReference type="EMBL" id="BAAARK010000025">
    <property type="protein sequence ID" value="GAA2680164.1"/>
    <property type="molecule type" value="Genomic_DNA"/>
</dbReference>
<keyword evidence="4 8" id="KW-1133">Transmembrane helix</keyword>
<accession>A0ABP6F1K7</accession>
<feature type="transmembrane region" description="Helical" evidence="8">
    <location>
        <begin position="303"/>
        <end position="324"/>
    </location>
</feature>
<feature type="transmembrane region" description="Helical" evidence="8">
    <location>
        <begin position="169"/>
        <end position="188"/>
    </location>
</feature>
<evidence type="ECO:0000313" key="10">
    <source>
        <dbReference type="EMBL" id="GAA2680164.1"/>
    </source>
</evidence>
<feature type="transmembrane region" description="Helical" evidence="8">
    <location>
        <begin position="200"/>
        <end position="218"/>
    </location>
</feature>
<evidence type="ECO:0000256" key="7">
    <source>
        <dbReference type="SAM" id="MobiDB-lite"/>
    </source>
</evidence>
<dbReference type="InterPro" id="IPR011701">
    <property type="entry name" value="MFS"/>
</dbReference>
<gene>
    <name evidence="10" type="ORF">GCM10009864_60690</name>
</gene>
<feature type="transmembrane region" description="Helical" evidence="8">
    <location>
        <begin position="103"/>
        <end position="128"/>
    </location>
</feature>
<comment type="caution">
    <text evidence="10">The sequence shown here is derived from an EMBL/GenBank/DDBJ whole genome shotgun (WGS) entry which is preliminary data.</text>
</comment>
<feature type="transmembrane region" description="Helical" evidence="8">
    <location>
        <begin position="363"/>
        <end position="387"/>
    </location>
</feature>
<evidence type="ECO:0000256" key="2">
    <source>
        <dbReference type="ARBA" id="ARBA00022448"/>
    </source>
</evidence>
<dbReference type="InterPro" id="IPR020846">
    <property type="entry name" value="MFS_dom"/>
</dbReference>
<dbReference type="CDD" id="cd17321">
    <property type="entry name" value="MFS_MMR_MDR_like"/>
    <property type="match status" value="1"/>
</dbReference>
<comment type="subcellular location">
    <subcellularLocation>
        <location evidence="1">Cell membrane</location>
        <topology evidence="1">Multi-pass membrane protein</topology>
    </subcellularLocation>
</comment>
<dbReference type="PANTHER" id="PTHR42718:SF9">
    <property type="entry name" value="MAJOR FACILITATOR SUPERFAMILY MULTIDRUG TRANSPORTER MFSC"/>
    <property type="match status" value="1"/>
</dbReference>
<reference evidence="11" key="1">
    <citation type="journal article" date="2019" name="Int. J. Syst. Evol. Microbiol.">
        <title>The Global Catalogue of Microorganisms (GCM) 10K type strain sequencing project: providing services to taxonomists for standard genome sequencing and annotation.</title>
        <authorList>
            <consortium name="The Broad Institute Genomics Platform"/>
            <consortium name="The Broad Institute Genome Sequencing Center for Infectious Disease"/>
            <person name="Wu L."/>
            <person name="Ma J."/>
        </authorList>
    </citation>
    <scope>NUCLEOTIDE SEQUENCE [LARGE SCALE GENOMIC DNA]</scope>
    <source>
        <strain evidence="11">JCM 16374</strain>
    </source>
</reference>
<evidence type="ECO:0000259" key="9">
    <source>
        <dbReference type="PROSITE" id="PS50850"/>
    </source>
</evidence>
<feature type="transmembrane region" description="Helical" evidence="8">
    <location>
        <begin position="438"/>
        <end position="457"/>
    </location>
</feature>
<evidence type="ECO:0000256" key="1">
    <source>
        <dbReference type="ARBA" id="ARBA00004651"/>
    </source>
</evidence>
<feature type="transmembrane region" description="Helical" evidence="8">
    <location>
        <begin position="12"/>
        <end position="36"/>
    </location>
</feature>
<proteinExistence type="predicted"/>
<dbReference type="PANTHER" id="PTHR42718">
    <property type="entry name" value="MAJOR FACILITATOR SUPERFAMILY MULTIDRUG TRANSPORTER MFSC"/>
    <property type="match status" value="1"/>
</dbReference>
<dbReference type="Gene3D" id="1.20.1720.10">
    <property type="entry name" value="Multidrug resistance protein D"/>
    <property type="match status" value="1"/>
</dbReference>
<dbReference type="InterPro" id="IPR036259">
    <property type="entry name" value="MFS_trans_sf"/>
</dbReference>
<evidence type="ECO:0000256" key="5">
    <source>
        <dbReference type="ARBA" id="ARBA00023136"/>
    </source>
</evidence>
<keyword evidence="5 8" id="KW-0472">Membrane</keyword>
<dbReference type="Proteomes" id="UP001500994">
    <property type="component" value="Unassembled WGS sequence"/>
</dbReference>
<evidence type="ECO:0000256" key="6">
    <source>
        <dbReference type="ARBA" id="ARBA00023251"/>
    </source>
</evidence>
<evidence type="ECO:0000313" key="11">
    <source>
        <dbReference type="Proteomes" id="UP001500994"/>
    </source>
</evidence>
<dbReference type="PROSITE" id="PS50850">
    <property type="entry name" value="MFS"/>
    <property type="match status" value="1"/>
</dbReference>
<keyword evidence="2" id="KW-0813">Transport</keyword>
<feature type="domain" description="Major facilitator superfamily (MFS) profile" evidence="9">
    <location>
        <begin position="12"/>
        <end position="461"/>
    </location>
</feature>
<evidence type="ECO:0000256" key="4">
    <source>
        <dbReference type="ARBA" id="ARBA00022989"/>
    </source>
</evidence>
<feature type="transmembrane region" description="Helical" evidence="8">
    <location>
        <begin position="399"/>
        <end position="418"/>
    </location>
</feature>
<dbReference type="InterPro" id="IPR001958">
    <property type="entry name" value="Tet-R_TetA/multi-R_MdtG-like"/>
</dbReference>
<dbReference type="PRINTS" id="PR01035">
    <property type="entry name" value="TCRTETA"/>
</dbReference>
<keyword evidence="3 8" id="KW-0812">Transmembrane</keyword>
<protein>
    <submittedName>
        <fullName evidence="10">MFS transporter</fullName>
    </submittedName>
</protein>
<dbReference type="Pfam" id="PF07690">
    <property type="entry name" value="MFS_1"/>
    <property type="match status" value="1"/>
</dbReference>
<organism evidence="10 11">
    <name type="scientific">Streptomyces lunalinharesii</name>
    <dbReference type="NCBI Taxonomy" id="333384"/>
    <lineage>
        <taxon>Bacteria</taxon>
        <taxon>Bacillati</taxon>
        <taxon>Actinomycetota</taxon>
        <taxon>Actinomycetes</taxon>
        <taxon>Kitasatosporales</taxon>
        <taxon>Streptomycetaceae</taxon>
        <taxon>Streptomyces</taxon>
    </lineage>
</organism>
<sequence length="483" mass="49235">MPELPVRRRGLVLVVCCVAILMVGVDVTALNVALPAMERDLGASVSGMQWAVAAYSLAMATLMLYAGSTGDRIGRKRVLVAGMVIFTAGSVLCALAPDLPALIGFRVLQGVGAAGLGPVAMAIVAQAYPDRHERLRAMGVWMGAYGLGLALGPVVGGLLVGAVGWRSVFWLNVPFGIIGALAAVRGVAESRAQRARRPDRVGQLLVITVLGPLAYAVIEAPRAGLAAPSVVAGLAVAVASCGALIVYERRCAEPLIEPVFFRDPRFCGAIAAVTVVFGSFGAFFFLAALYLQNPLRMSASQAGLWMLVPAGVLAVSSLCAAPLAHRYGARPLLVGAGLALATSASLMAYFAADSARPLLVVEYVLFGLGIGLSNPLLLTAGVSGLPADRSGLASGMLTTFGRSAFAMGVAVLGALLNTGLHGAPLTDPAAFAAAIQPAWWILTASGLAIVLLGTLITSAPTHPPAGSPPSAAAAVALKEHAQP</sequence>
<evidence type="ECO:0000256" key="3">
    <source>
        <dbReference type="ARBA" id="ARBA00022692"/>
    </source>
</evidence>
<dbReference type="Gene3D" id="1.20.1250.20">
    <property type="entry name" value="MFS general substrate transporter like domains"/>
    <property type="match status" value="1"/>
</dbReference>
<feature type="transmembrane region" description="Helical" evidence="8">
    <location>
        <begin position="268"/>
        <end position="291"/>
    </location>
</feature>
<feature type="transmembrane region" description="Helical" evidence="8">
    <location>
        <begin position="140"/>
        <end position="163"/>
    </location>
</feature>
<feature type="transmembrane region" description="Helical" evidence="8">
    <location>
        <begin position="78"/>
        <end position="97"/>
    </location>
</feature>
<keyword evidence="11" id="KW-1185">Reference proteome</keyword>
<keyword evidence="6" id="KW-0046">Antibiotic resistance</keyword>